<evidence type="ECO:0000256" key="3">
    <source>
        <dbReference type="ARBA" id="ARBA00022723"/>
    </source>
</evidence>
<dbReference type="GO" id="GO:0051213">
    <property type="term" value="F:dioxygenase activity"/>
    <property type="evidence" value="ECO:0007669"/>
    <property type="project" value="UniProtKB-KW"/>
</dbReference>
<keyword evidence="8" id="KW-0223">Dioxygenase</keyword>
<dbReference type="InterPro" id="IPR036922">
    <property type="entry name" value="Rieske_2Fe-2S_sf"/>
</dbReference>
<gene>
    <name evidence="8" type="ORF">H0A36_13565</name>
</gene>
<evidence type="ECO:0000313" key="8">
    <source>
        <dbReference type="EMBL" id="NYZ67043.1"/>
    </source>
</evidence>
<dbReference type="Pfam" id="PF00355">
    <property type="entry name" value="Rieske"/>
    <property type="match status" value="1"/>
</dbReference>
<evidence type="ECO:0000256" key="4">
    <source>
        <dbReference type="ARBA" id="ARBA00023002"/>
    </source>
</evidence>
<dbReference type="EMBL" id="JACCKB010000020">
    <property type="protein sequence ID" value="NYZ67043.1"/>
    <property type="molecule type" value="Genomic_DNA"/>
</dbReference>
<dbReference type="Gene3D" id="2.102.10.10">
    <property type="entry name" value="Rieske [2Fe-2S] iron-sulphur domain"/>
    <property type="match status" value="1"/>
</dbReference>
<reference evidence="8 9" key="1">
    <citation type="submission" date="2020-07" db="EMBL/GenBank/DDBJ databases">
        <title>Endozoicomonas sp. nov., isolated from sediment.</title>
        <authorList>
            <person name="Gu T."/>
        </authorList>
    </citation>
    <scope>NUCLEOTIDE SEQUENCE [LARGE SCALE GENOMIC DNA]</scope>
    <source>
        <strain evidence="8 9">SM1973</strain>
    </source>
</reference>
<keyword evidence="4" id="KW-0560">Oxidoreductase</keyword>
<dbReference type="Pfam" id="PF00848">
    <property type="entry name" value="Ring_hydroxyl_A"/>
    <property type="match status" value="1"/>
</dbReference>
<feature type="domain" description="Rieske" evidence="7">
    <location>
        <begin position="45"/>
        <end position="149"/>
    </location>
</feature>
<dbReference type="InterPro" id="IPR015879">
    <property type="entry name" value="Ring_hydroxy_dOase_asu_C_dom"/>
</dbReference>
<dbReference type="PROSITE" id="PS51296">
    <property type="entry name" value="RIESKE"/>
    <property type="match status" value="1"/>
</dbReference>
<evidence type="ECO:0000259" key="7">
    <source>
        <dbReference type="PROSITE" id="PS51296"/>
    </source>
</evidence>
<dbReference type="SUPFAM" id="SSF55961">
    <property type="entry name" value="Bet v1-like"/>
    <property type="match status" value="1"/>
</dbReference>
<accession>A0A853I0V6</accession>
<dbReference type="PRINTS" id="PR00090">
    <property type="entry name" value="RNGDIOXGNASE"/>
</dbReference>
<proteinExistence type="predicted"/>
<dbReference type="SUPFAM" id="SSF50022">
    <property type="entry name" value="ISP domain"/>
    <property type="match status" value="1"/>
</dbReference>
<evidence type="ECO:0000256" key="5">
    <source>
        <dbReference type="ARBA" id="ARBA00023004"/>
    </source>
</evidence>
<keyword evidence="6" id="KW-0411">Iron-sulfur</keyword>
<evidence type="ECO:0000313" key="9">
    <source>
        <dbReference type="Proteomes" id="UP000569732"/>
    </source>
</evidence>
<evidence type="ECO:0000256" key="6">
    <source>
        <dbReference type="ARBA" id="ARBA00023014"/>
    </source>
</evidence>
<dbReference type="InterPro" id="IPR017941">
    <property type="entry name" value="Rieske_2Fe-2S"/>
</dbReference>
<dbReference type="CDD" id="cd08884">
    <property type="entry name" value="RHO_alpha_C_GbcA-like"/>
    <property type="match status" value="1"/>
</dbReference>
<dbReference type="CDD" id="cd03469">
    <property type="entry name" value="Rieske_RO_Alpha_N"/>
    <property type="match status" value="1"/>
</dbReference>
<organism evidence="8 9">
    <name type="scientific">Spartinivicinus marinus</name>
    <dbReference type="NCBI Taxonomy" id="2994442"/>
    <lineage>
        <taxon>Bacteria</taxon>
        <taxon>Pseudomonadati</taxon>
        <taxon>Pseudomonadota</taxon>
        <taxon>Gammaproteobacteria</taxon>
        <taxon>Oceanospirillales</taxon>
        <taxon>Zooshikellaceae</taxon>
        <taxon>Spartinivicinus</taxon>
    </lineage>
</organism>
<dbReference type="AlphaFoldDB" id="A0A853I0V6"/>
<dbReference type="PANTHER" id="PTHR43756:SF5">
    <property type="entry name" value="CHOLINE MONOOXYGENASE, CHLOROPLASTIC"/>
    <property type="match status" value="1"/>
</dbReference>
<dbReference type="GO" id="GO:0005506">
    <property type="term" value="F:iron ion binding"/>
    <property type="evidence" value="ECO:0007669"/>
    <property type="project" value="InterPro"/>
</dbReference>
<keyword evidence="9" id="KW-1185">Reference proteome</keyword>
<sequence>MTSKSTTLSLINQREPRHGLSRELYLSSTVYQDDLEQIWHQEWIFAGHTFEIEKPGEYITLQVGNYPIVVVRDSSGDIHAFHNACRHRGSRVCSKTKGKVAKLVCPYHSWTFDLDGKLLFAGNMGEQFNKNNYGLLPAHCEIINTYIYVCVAEHAPDFSQFREAVSSFLSPHQLDNCKIAYESNLVEKGNWKLVFENNRECYHCDANHPELLNSFVENLSVAGVGGEEDPELKAHWERCEAAGFPSHMVMDQQGQYRITRIPLFNNATSYTMNGKAAVNKRLDNSTEPNIGALLYFNYPSTWNHVLGDHALSFRVLPLSPGETLVTTKWLVHKDAQEGIDYDLDNLTKVWLATNDQDRQLVEETYRGVNSPAYIPGPFSDIAENGVCQFVDWYCDTMKNKLTNYKVKPSSDEFQ</sequence>
<comment type="cofactor">
    <cofactor evidence="1">
        <name>Fe cation</name>
        <dbReference type="ChEBI" id="CHEBI:24875"/>
    </cofactor>
</comment>
<evidence type="ECO:0000256" key="1">
    <source>
        <dbReference type="ARBA" id="ARBA00001962"/>
    </source>
</evidence>
<dbReference type="Proteomes" id="UP000569732">
    <property type="component" value="Unassembled WGS sequence"/>
</dbReference>
<dbReference type="RefSeq" id="WP_180569065.1">
    <property type="nucleotide sequence ID" value="NZ_JACCKB010000020.1"/>
</dbReference>
<protein>
    <submittedName>
        <fullName evidence="8">Aromatic ring-hydroxylating dioxygenase subunit alpha</fullName>
    </submittedName>
</protein>
<dbReference type="Gene3D" id="3.90.380.10">
    <property type="entry name" value="Naphthalene 1,2-dioxygenase Alpha Subunit, Chain A, domain 1"/>
    <property type="match status" value="1"/>
</dbReference>
<dbReference type="PANTHER" id="PTHR43756">
    <property type="entry name" value="CHOLINE MONOOXYGENASE, CHLOROPLASTIC"/>
    <property type="match status" value="1"/>
</dbReference>
<keyword evidence="3" id="KW-0479">Metal-binding</keyword>
<evidence type="ECO:0000256" key="2">
    <source>
        <dbReference type="ARBA" id="ARBA00022714"/>
    </source>
</evidence>
<dbReference type="InterPro" id="IPR001663">
    <property type="entry name" value="Rng_hydr_dOase-A"/>
</dbReference>
<keyword evidence="2" id="KW-0001">2Fe-2S</keyword>
<keyword evidence="5" id="KW-0408">Iron</keyword>
<comment type="caution">
    <text evidence="8">The sequence shown here is derived from an EMBL/GenBank/DDBJ whole genome shotgun (WGS) entry which is preliminary data.</text>
</comment>
<dbReference type="GO" id="GO:0051537">
    <property type="term" value="F:2 iron, 2 sulfur cluster binding"/>
    <property type="evidence" value="ECO:0007669"/>
    <property type="project" value="UniProtKB-KW"/>
</dbReference>
<name>A0A853I0V6_9GAMM</name>